<reference evidence="2 3" key="1">
    <citation type="submission" date="2024-06" db="EMBL/GenBank/DDBJ databases">
        <authorList>
            <person name="Kraege A."/>
            <person name="Thomma B."/>
        </authorList>
    </citation>
    <scope>NUCLEOTIDE SEQUENCE [LARGE SCALE GENOMIC DNA]</scope>
</reference>
<name>A0ABP1FYU4_9CHLO</name>
<dbReference type="InterPro" id="IPR000286">
    <property type="entry name" value="HDACs"/>
</dbReference>
<dbReference type="InterPro" id="IPR023801">
    <property type="entry name" value="His_deacetylse_dom"/>
</dbReference>
<dbReference type="CDD" id="cd09992">
    <property type="entry name" value="HDAC_classII"/>
    <property type="match status" value="1"/>
</dbReference>
<comment type="caution">
    <text evidence="2">The sequence shown here is derived from an EMBL/GenBank/DDBJ whole genome shotgun (WGS) entry which is preliminary data.</text>
</comment>
<organism evidence="2 3">
    <name type="scientific">Coccomyxa viridis</name>
    <dbReference type="NCBI Taxonomy" id="1274662"/>
    <lineage>
        <taxon>Eukaryota</taxon>
        <taxon>Viridiplantae</taxon>
        <taxon>Chlorophyta</taxon>
        <taxon>core chlorophytes</taxon>
        <taxon>Trebouxiophyceae</taxon>
        <taxon>Trebouxiophyceae incertae sedis</taxon>
        <taxon>Coccomyxaceae</taxon>
        <taxon>Coccomyxa</taxon>
    </lineage>
</organism>
<protein>
    <submittedName>
        <fullName evidence="2">G6803 protein</fullName>
    </submittedName>
</protein>
<proteinExistence type="predicted"/>
<dbReference type="Pfam" id="PF00850">
    <property type="entry name" value="Hist_deacetyl"/>
    <property type="match status" value="1"/>
</dbReference>
<accession>A0ABP1FYU4</accession>
<dbReference type="EMBL" id="CAXHTA020000010">
    <property type="protein sequence ID" value="CAL5224164.1"/>
    <property type="molecule type" value="Genomic_DNA"/>
</dbReference>
<dbReference type="Gene3D" id="3.40.800.20">
    <property type="entry name" value="Histone deacetylase domain"/>
    <property type="match status" value="1"/>
</dbReference>
<feature type="domain" description="Histone deacetylase" evidence="1">
    <location>
        <begin position="21"/>
        <end position="321"/>
    </location>
</feature>
<dbReference type="PRINTS" id="PR01270">
    <property type="entry name" value="HDASUPER"/>
</dbReference>
<dbReference type="InterPro" id="IPR023696">
    <property type="entry name" value="Ureohydrolase_dom_sf"/>
</dbReference>
<dbReference type="PANTHER" id="PTHR10625:SF11">
    <property type="entry name" value="HISTONE DEACETYLASE 14, CHLOROPLASTIC"/>
    <property type="match status" value="1"/>
</dbReference>
<dbReference type="Proteomes" id="UP001497392">
    <property type="component" value="Unassembled WGS sequence"/>
</dbReference>
<gene>
    <name evidence="2" type="primary">g6803</name>
    <name evidence="2" type="ORF">VP750_LOCUS5823</name>
</gene>
<dbReference type="PANTHER" id="PTHR10625">
    <property type="entry name" value="HISTONE DEACETYLASE HDAC1-RELATED"/>
    <property type="match status" value="1"/>
</dbReference>
<evidence type="ECO:0000313" key="2">
    <source>
        <dbReference type="EMBL" id="CAL5224164.1"/>
    </source>
</evidence>
<evidence type="ECO:0000259" key="1">
    <source>
        <dbReference type="Pfam" id="PF00850"/>
    </source>
</evidence>
<evidence type="ECO:0000313" key="3">
    <source>
        <dbReference type="Proteomes" id="UP001497392"/>
    </source>
</evidence>
<dbReference type="SUPFAM" id="SSF52768">
    <property type="entry name" value="Arginase/deacetylase"/>
    <property type="match status" value="1"/>
</dbReference>
<sequence length="358" mass="38572">MAGGQLAYSVVPSLGHDLAGHYENAKRVPAILEALQQKRLTAAAQPQKMRKLQSRAASAAEIEAVHSSAHMAVMKRRAAEDAPCVIADFECLPDNTTYMAPSSFDDALLAAGSALAAVDAVMDGSAKGFALIRPPGHHAGRENPMGFCIFNNIAVAARYCQERHHLKRVMILDFDVHHGNGTQDLFYEDDSVLYIDMHQQEVWPGSGHANEIGSGKGLGTTINVPMPVGSGHEAALKAFQRIVKPATMRFAPDVILVSAGYDAHRLDPLEHLNYQSATYYGLVSSLMSLADELCEGRLVLLLEGGYNFQSLSEGVCNSFQALIGGQSLHEVDSSAPAEPEREVDEVISEVVAIHKLES</sequence>
<keyword evidence="3" id="KW-1185">Reference proteome</keyword>
<dbReference type="InterPro" id="IPR037138">
    <property type="entry name" value="His_deacetylse_dom_sf"/>
</dbReference>